<dbReference type="EMBL" id="JAMXFA010000007">
    <property type="protein sequence ID" value="MCT7977356.1"/>
    <property type="molecule type" value="Genomic_DNA"/>
</dbReference>
<keyword evidence="2" id="KW-1185">Reference proteome</keyword>
<dbReference type="NCBIfam" id="TIGR04153">
    <property type="entry name" value="cyanosortA_assc"/>
    <property type="match status" value="1"/>
</dbReference>
<organism evidence="1 2">
    <name type="scientific">Laspinema olomoucense D3b</name>
    <dbReference type="NCBI Taxonomy" id="2953688"/>
    <lineage>
        <taxon>Bacteria</taxon>
        <taxon>Bacillati</taxon>
        <taxon>Cyanobacteriota</taxon>
        <taxon>Cyanophyceae</taxon>
        <taxon>Oscillatoriophycideae</taxon>
        <taxon>Oscillatoriales</taxon>
        <taxon>Laspinemataceae</taxon>
        <taxon>Laspinema</taxon>
        <taxon>Laspinema olomoucense</taxon>
    </lineage>
</organism>
<dbReference type="RefSeq" id="WP_261234908.1">
    <property type="nucleotide sequence ID" value="NZ_JAMXFA010000007.1"/>
</dbReference>
<reference evidence="1 2" key="1">
    <citation type="journal article" date="2022" name="Front. Microbiol.">
        <title>High genomic differentiation and limited gene flow indicate recent cryptic speciation within the genus Laspinema (cyanobacteria).</title>
        <authorList>
            <person name="Stanojkovic A."/>
            <person name="Skoupy S."/>
            <person name="Skaloud P."/>
            <person name="Dvorak P."/>
        </authorList>
    </citation>
    <scope>NUCLEOTIDE SEQUENCE [LARGE SCALE GENOMIC DNA]</scope>
    <source>
        <strain evidence="1 2">D3b</strain>
    </source>
</reference>
<protein>
    <submittedName>
        <fullName evidence="1">Cyanoexosortase A system-associated protein</fullName>
    </submittedName>
</protein>
<dbReference type="InterPro" id="IPR026411">
    <property type="entry name" value="Cyanosort_A_assoc"/>
</dbReference>
<evidence type="ECO:0000313" key="1">
    <source>
        <dbReference type="EMBL" id="MCT7977356.1"/>
    </source>
</evidence>
<dbReference type="Proteomes" id="UP001525961">
    <property type="component" value="Unassembled WGS sequence"/>
</dbReference>
<proteinExistence type="predicted"/>
<sequence length="224" mass="25656">MQKMYWKPLRIFLLALTFGSVLTVVGKSLLYSSPEKGPSADFSFPPDIPLAEWQPLGSESFEDKKATNLVSAKLYRYQHQENKIPLDIEMRYVIDTDGDIKTMLNKHLNSETSPGTLTIHHQEGIGFYGLAATAERAYLSSCINPYGGSTVTAEQFRNNRNTYDLQIARLVPWLLGQQELRDFRCLWTILSVSLEDTTAEQAYPVLENAWVSWYAWWQPRFPKP</sequence>
<comment type="caution">
    <text evidence="1">The sequence shown here is derived from an EMBL/GenBank/DDBJ whole genome shotgun (WGS) entry which is preliminary data.</text>
</comment>
<gene>
    <name evidence="1" type="ORF">NG792_06530</name>
</gene>
<accession>A0ABT2N4F9</accession>
<evidence type="ECO:0000313" key="2">
    <source>
        <dbReference type="Proteomes" id="UP001525961"/>
    </source>
</evidence>
<name>A0ABT2N4F9_9CYAN</name>